<feature type="region of interest" description="Disordered" evidence="6">
    <location>
        <begin position="153"/>
        <end position="323"/>
    </location>
</feature>
<keyword evidence="5" id="KW-0539">Nucleus</keyword>
<evidence type="ECO:0000256" key="1">
    <source>
        <dbReference type="ARBA" id="ARBA00004123"/>
    </source>
</evidence>
<feature type="compositionally biased region" description="Basic and acidic residues" evidence="6">
    <location>
        <begin position="153"/>
        <end position="168"/>
    </location>
</feature>
<evidence type="ECO:0000256" key="5">
    <source>
        <dbReference type="ARBA" id="ARBA00023242"/>
    </source>
</evidence>
<feature type="compositionally biased region" description="Basic residues" evidence="6">
    <location>
        <begin position="242"/>
        <end position="252"/>
    </location>
</feature>
<dbReference type="Pfam" id="PF00226">
    <property type="entry name" value="DnaJ"/>
    <property type="match status" value="1"/>
</dbReference>
<evidence type="ECO:0000256" key="4">
    <source>
        <dbReference type="ARBA" id="ARBA00023186"/>
    </source>
</evidence>
<protein>
    <recommendedName>
        <fullName evidence="7">J domain-containing protein</fullName>
    </recommendedName>
</protein>
<dbReference type="CDD" id="cd06257">
    <property type="entry name" value="DnaJ"/>
    <property type="match status" value="1"/>
</dbReference>
<feature type="region of interest" description="Disordered" evidence="6">
    <location>
        <begin position="336"/>
        <end position="360"/>
    </location>
</feature>
<name>A0ABR3WIH6_9PEZI</name>
<feature type="region of interest" description="Disordered" evidence="6">
    <location>
        <begin position="109"/>
        <end position="139"/>
    </location>
</feature>
<dbReference type="Gene3D" id="1.10.287.110">
    <property type="entry name" value="DnaJ domain"/>
    <property type="match status" value="1"/>
</dbReference>
<dbReference type="PANTHER" id="PTHR44313">
    <property type="entry name" value="DNAJ HOMOLOG SUBFAMILY C MEMBER 17"/>
    <property type="match status" value="1"/>
</dbReference>
<evidence type="ECO:0000256" key="3">
    <source>
        <dbReference type="ARBA" id="ARBA00022490"/>
    </source>
</evidence>
<dbReference type="PANTHER" id="PTHR44313:SF1">
    <property type="entry name" value="DNAJ HOMOLOG SUBFAMILY C MEMBER 17"/>
    <property type="match status" value="1"/>
</dbReference>
<evidence type="ECO:0000256" key="2">
    <source>
        <dbReference type="ARBA" id="ARBA00004496"/>
    </source>
</evidence>
<dbReference type="EMBL" id="JAZHXJ010000381">
    <property type="protein sequence ID" value="KAL1862777.1"/>
    <property type="molecule type" value="Genomic_DNA"/>
</dbReference>
<evidence type="ECO:0000256" key="6">
    <source>
        <dbReference type="SAM" id="MobiDB-lite"/>
    </source>
</evidence>
<dbReference type="SMART" id="SM00271">
    <property type="entry name" value="DnaJ"/>
    <property type="match status" value="1"/>
</dbReference>
<proteinExistence type="predicted"/>
<dbReference type="PRINTS" id="PR00625">
    <property type="entry name" value="JDOMAIN"/>
</dbReference>
<feature type="compositionally biased region" description="Acidic residues" evidence="6">
    <location>
        <begin position="208"/>
        <end position="222"/>
    </location>
</feature>
<dbReference type="InterPro" id="IPR052094">
    <property type="entry name" value="Pre-mRNA-splicing_ERAD"/>
</dbReference>
<reference evidence="8 9" key="1">
    <citation type="journal article" date="2024" name="Commun. Biol.">
        <title>Comparative genomic analysis of thermophilic fungi reveals convergent evolutionary adaptations and gene losses.</title>
        <authorList>
            <person name="Steindorff A.S."/>
            <person name="Aguilar-Pontes M.V."/>
            <person name="Robinson A.J."/>
            <person name="Andreopoulos B."/>
            <person name="LaButti K."/>
            <person name="Kuo A."/>
            <person name="Mondo S."/>
            <person name="Riley R."/>
            <person name="Otillar R."/>
            <person name="Haridas S."/>
            <person name="Lipzen A."/>
            <person name="Grimwood J."/>
            <person name="Schmutz J."/>
            <person name="Clum A."/>
            <person name="Reid I.D."/>
            <person name="Moisan M.C."/>
            <person name="Butler G."/>
            <person name="Nguyen T.T.M."/>
            <person name="Dewar K."/>
            <person name="Conant G."/>
            <person name="Drula E."/>
            <person name="Henrissat B."/>
            <person name="Hansel C."/>
            <person name="Singer S."/>
            <person name="Hutchinson M.I."/>
            <person name="de Vries R.P."/>
            <person name="Natvig D.O."/>
            <person name="Powell A.J."/>
            <person name="Tsang A."/>
            <person name="Grigoriev I.V."/>
        </authorList>
    </citation>
    <scope>NUCLEOTIDE SEQUENCE [LARGE SCALE GENOMIC DNA]</scope>
    <source>
        <strain evidence="8 9">ATCC 24622</strain>
    </source>
</reference>
<dbReference type="InterPro" id="IPR036869">
    <property type="entry name" value="J_dom_sf"/>
</dbReference>
<dbReference type="InterPro" id="IPR001623">
    <property type="entry name" value="DnaJ_domain"/>
</dbReference>
<dbReference type="Proteomes" id="UP001586593">
    <property type="component" value="Unassembled WGS sequence"/>
</dbReference>
<organism evidence="8 9">
    <name type="scientific">Phialemonium thermophilum</name>
    <dbReference type="NCBI Taxonomy" id="223376"/>
    <lineage>
        <taxon>Eukaryota</taxon>
        <taxon>Fungi</taxon>
        <taxon>Dikarya</taxon>
        <taxon>Ascomycota</taxon>
        <taxon>Pezizomycotina</taxon>
        <taxon>Sordariomycetes</taxon>
        <taxon>Sordariomycetidae</taxon>
        <taxon>Cephalothecales</taxon>
        <taxon>Cephalothecaceae</taxon>
        <taxon>Phialemonium</taxon>
    </lineage>
</organism>
<comment type="subcellular location">
    <subcellularLocation>
        <location evidence="2">Cytoplasm</location>
    </subcellularLocation>
    <subcellularLocation>
        <location evidence="1">Nucleus</location>
    </subcellularLocation>
</comment>
<feature type="compositionally biased region" description="Low complexity" evidence="6">
    <location>
        <begin position="298"/>
        <end position="313"/>
    </location>
</feature>
<gene>
    <name evidence="8" type="ORF">VTK73DRAFT_6651</name>
</gene>
<feature type="compositionally biased region" description="Polar residues" evidence="6">
    <location>
        <begin position="314"/>
        <end position="323"/>
    </location>
</feature>
<keyword evidence="3" id="KW-0963">Cytoplasm</keyword>
<dbReference type="PROSITE" id="PS50076">
    <property type="entry name" value="DNAJ_2"/>
    <property type="match status" value="1"/>
</dbReference>
<dbReference type="SUPFAM" id="SSF46565">
    <property type="entry name" value="Chaperone J-domain"/>
    <property type="match status" value="1"/>
</dbReference>
<feature type="compositionally biased region" description="Basic and acidic residues" evidence="6">
    <location>
        <begin position="340"/>
        <end position="351"/>
    </location>
</feature>
<keyword evidence="4" id="KW-0143">Chaperone</keyword>
<accession>A0ABR3WIH6</accession>
<feature type="compositionally biased region" description="Basic and acidic residues" evidence="6">
    <location>
        <begin position="223"/>
        <end position="239"/>
    </location>
</feature>
<feature type="compositionally biased region" description="Basic and acidic residues" evidence="6">
    <location>
        <begin position="270"/>
        <end position="294"/>
    </location>
</feature>
<evidence type="ECO:0000313" key="8">
    <source>
        <dbReference type="EMBL" id="KAL1862777.1"/>
    </source>
</evidence>
<comment type="caution">
    <text evidence="8">The sequence shown here is derived from an EMBL/GenBank/DDBJ whole genome shotgun (WGS) entry which is preliminary data.</text>
</comment>
<evidence type="ECO:0000259" key="7">
    <source>
        <dbReference type="PROSITE" id="PS50076"/>
    </source>
</evidence>
<feature type="domain" description="J" evidence="7">
    <location>
        <begin position="21"/>
        <end position="85"/>
    </location>
</feature>
<evidence type="ECO:0000313" key="9">
    <source>
        <dbReference type="Proteomes" id="UP001586593"/>
    </source>
</evidence>
<sequence length="360" mass="39739">MALDSAELVQYARDAAARGDDLYALLGVDATTSKDDIHRAWRRAGLKYHPDKAGANYDPAKYEAFERARDVLCDPTARDAYDSSVRAALQKKRRIDEMSAERRRFVEELERAESEAKRRRTKGEEGNETDGISLAERSRVVEAGRRRMEERARLMREAEERSRQRESGVHGPATPTAAPVTPTPTPGRTRDAIPTRQPTGGGSPPPGGEDEPTPEPLSDADDYDRRIAELERRLREKQQKAASRKSEKKKSRKSDIGSLASHTVGVETPSARRAEPPHPDDRTAELGDHGDKVPPPRSFSFRSYAASAPSSPANTAKSGSCSTSLPQFAATMARLKAAQAKREEEKRRRAEAQATSEQVA</sequence>
<keyword evidence="9" id="KW-1185">Reference proteome</keyword>